<dbReference type="InterPro" id="IPR001353">
    <property type="entry name" value="Proteasome_sua/b"/>
</dbReference>
<dbReference type="InterPro" id="IPR022483">
    <property type="entry name" value="PSB_actinobac"/>
</dbReference>
<dbReference type="PROSITE" id="PS51476">
    <property type="entry name" value="PROTEASOME_BETA_2"/>
    <property type="match status" value="1"/>
</dbReference>
<dbReference type="EC" id="3.4.25.1" evidence="4"/>
<dbReference type="SUPFAM" id="SSF56235">
    <property type="entry name" value="N-terminal nucleophile aminohydrolases (Ntn hydrolases)"/>
    <property type="match status" value="1"/>
</dbReference>
<evidence type="ECO:0000313" key="4">
    <source>
        <dbReference type="EMBL" id="VAX32201.1"/>
    </source>
</evidence>
<gene>
    <name evidence="4" type="ORF">MNBD_NITROSPIRAE01-350</name>
</gene>
<dbReference type="InterPro" id="IPR023333">
    <property type="entry name" value="Proteasome_suB-type"/>
</dbReference>
<keyword evidence="3 4" id="KW-0378">Hydrolase</keyword>
<keyword evidence="2" id="KW-0645">Protease</keyword>
<evidence type="ECO:0000256" key="1">
    <source>
        <dbReference type="ARBA" id="ARBA00022490"/>
    </source>
</evidence>
<dbReference type="Gene3D" id="3.60.20.10">
    <property type="entry name" value="Glutamine Phosphoribosylpyrophosphate, subunit 1, domain 1"/>
    <property type="match status" value="1"/>
</dbReference>
<accession>A0A3B1D054</accession>
<keyword evidence="4" id="KW-0647">Proteasome</keyword>
<dbReference type="PANTHER" id="PTHR32194">
    <property type="entry name" value="METALLOPROTEASE TLDD"/>
    <property type="match status" value="1"/>
</dbReference>
<dbReference type="GO" id="GO:0005839">
    <property type="term" value="C:proteasome core complex"/>
    <property type="evidence" value="ECO:0007669"/>
    <property type="project" value="InterPro"/>
</dbReference>
<evidence type="ECO:0000256" key="2">
    <source>
        <dbReference type="ARBA" id="ARBA00022670"/>
    </source>
</evidence>
<proteinExistence type="predicted"/>
<dbReference type="PANTHER" id="PTHR32194:SF0">
    <property type="entry name" value="ATP-DEPENDENT PROTEASE SUBUNIT HSLV"/>
    <property type="match status" value="1"/>
</dbReference>
<protein>
    <submittedName>
        <fullName evidence="4">Proteasome subunit beta, bacterial</fullName>
        <ecNumber evidence="4">3.4.25.1</ecNumber>
    </submittedName>
</protein>
<name>A0A3B1D054_9ZZZZ</name>
<keyword evidence="1" id="KW-0963">Cytoplasm</keyword>
<dbReference type="NCBIfam" id="TIGR03690">
    <property type="entry name" value="20S_bact_beta"/>
    <property type="match status" value="1"/>
</dbReference>
<organism evidence="4">
    <name type="scientific">hydrothermal vent metagenome</name>
    <dbReference type="NCBI Taxonomy" id="652676"/>
    <lineage>
        <taxon>unclassified sequences</taxon>
        <taxon>metagenomes</taxon>
        <taxon>ecological metagenomes</taxon>
    </lineage>
</organism>
<dbReference type="InterPro" id="IPR029055">
    <property type="entry name" value="Ntn_hydrolases_N"/>
</dbReference>
<dbReference type="Pfam" id="PF00227">
    <property type="entry name" value="Proteasome"/>
    <property type="match status" value="1"/>
</dbReference>
<reference evidence="4" key="1">
    <citation type="submission" date="2018-06" db="EMBL/GenBank/DDBJ databases">
        <authorList>
            <person name="Zhirakovskaya E."/>
        </authorList>
    </citation>
    <scope>NUCLEOTIDE SEQUENCE</scope>
</reference>
<evidence type="ECO:0000256" key="3">
    <source>
        <dbReference type="ARBA" id="ARBA00022801"/>
    </source>
</evidence>
<dbReference type="AlphaFoldDB" id="A0A3B1D054"/>
<sequence length="267" mass="29475">MSPYKLNDPGSSFHDLLQAQYPQLFLGRSEALTAGSDQQKLLQSVPHGTTILSLRYRDGVLICGDRRATEGYTISERRIEKVFKTDKTSAMAISGAAGPCIDMARLFQVELEHYEKLEGTLLSMEGKANKLAQMIKANLPMAMQGLVVVPIYAGYDLKRKMGRIFKFDIAGGRYEERDYYSTGSGGRDAKATLKRLYKSDLSSEDATRVALEAIYDAAEADVATGGPDMLRNIFPNVKLISKNGVEDVSDETVKTIYETMMSELGGR</sequence>
<dbReference type="GO" id="GO:0005737">
    <property type="term" value="C:cytoplasm"/>
    <property type="evidence" value="ECO:0007669"/>
    <property type="project" value="TreeGrafter"/>
</dbReference>
<dbReference type="CDD" id="cd01906">
    <property type="entry name" value="proteasome_protease_HslV"/>
    <property type="match status" value="1"/>
</dbReference>
<dbReference type="EMBL" id="UOGF01000085">
    <property type="protein sequence ID" value="VAX32201.1"/>
    <property type="molecule type" value="Genomic_DNA"/>
</dbReference>
<dbReference type="GO" id="GO:0004298">
    <property type="term" value="F:threonine-type endopeptidase activity"/>
    <property type="evidence" value="ECO:0007669"/>
    <property type="project" value="InterPro"/>
</dbReference>
<dbReference type="GO" id="GO:0010498">
    <property type="term" value="P:proteasomal protein catabolic process"/>
    <property type="evidence" value="ECO:0007669"/>
    <property type="project" value="InterPro"/>
</dbReference>